<keyword evidence="3" id="KW-1185">Reference proteome</keyword>
<accession>A0AA38WCK2</accession>
<protein>
    <recommendedName>
        <fullName evidence="1">Ty3 transposon capsid-like protein domain-containing protein</fullName>
    </recommendedName>
</protein>
<dbReference type="InterPro" id="IPR045358">
    <property type="entry name" value="Ty3_capsid"/>
</dbReference>
<evidence type="ECO:0000313" key="2">
    <source>
        <dbReference type="EMBL" id="KAJ9547085.1"/>
    </source>
</evidence>
<feature type="domain" description="Ty3 transposon capsid-like protein" evidence="1">
    <location>
        <begin position="140"/>
        <end position="268"/>
    </location>
</feature>
<sequence length="394" mass="45682">MPTTRSEQHRLDSHEEAIHQLQADVTEIKSVLKSVQSYQGEQAEFRKFIMNWVKHQDKRVLDEEAEGSGFFEKEGESGWFSHPKPNVFLHKEGDRFAANPLPWAAKKVKLPEFAGFDPQGWIKKAELYFDIHGIAPQFWIRLAQLSMVGVAQHWFSIVNEIYTPLLWDQFTKELLQRFSGLEIQNPYEQLATLQQVNSIHEYIEDFEYLLSLVPRLPESQAMGYFIAGLQDEVKRWVHLHRPQSRLDAMYLAKDVEQMLHPSSISASQSRFRYPLCWFWVERNRNRGVRSLSRTEWEDRRKKGLCFRCGQAYGPTHKCPEGKLRVLLLADDEPGDDEGEIRAMDMLEDDSGVDVEPPAVPVGSCTVLEYRGSLVTAESGGKTLKFEALYWEYRL</sequence>
<evidence type="ECO:0000313" key="3">
    <source>
        <dbReference type="Proteomes" id="UP001172457"/>
    </source>
</evidence>
<dbReference type="EMBL" id="JARYMX010000005">
    <property type="protein sequence ID" value="KAJ9547085.1"/>
    <property type="molecule type" value="Genomic_DNA"/>
</dbReference>
<proteinExistence type="predicted"/>
<dbReference type="AlphaFoldDB" id="A0AA38WCK2"/>
<dbReference type="Pfam" id="PF19259">
    <property type="entry name" value="Ty3_capsid"/>
    <property type="match status" value="1"/>
</dbReference>
<reference evidence="2" key="1">
    <citation type="submission" date="2023-03" db="EMBL/GenBank/DDBJ databases">
        <title>Chromosome-scale reference genome and RAD-based genetic map of yellow starthistle (Centaurea solstitialis) reveal putative structural variation and QTLs associated with invader traits.</title>
        <authorList>
            <person name="Reatini B."/>
            <person name="Cang F.A."/>
            <person name="Jiang Q."/>
            <person name="Mckibben M.T.W."/>
            <person name="Barker M.S."/>
            <person name="Rieseberg L.H."/>
            <person name="Dlugosch K.M."/>
        </authorList>
    </citation>
    <scope>NUCLEOTIDE SEQUENCE</scope>
    <source>
        <strain evidence="2">CAN-66</strain>
        <tissue evidence="2">Leaf</tissue>
    </source>
</reference>
<evidence type="ECO:0000259" key="1">
    <source>
        <dbReference type="Pfam" id="PF19259"/>
    </source>
</evidence>
<dbReference type="Proteomes" id="UP001172457">
    <property type="component" value="Chromosome 5"/>
</dbReference>
<gene>
    <name evidence="2" type="ORF">OSB04_019628</name>
</gene>
<organism evidence="2 3">
    <name type="scientific">Centaurea solstitialis</name>
    <name type="common">yellow star-thistle</name>
    <dbReference type="NCBI Taxonomy" id="347529"/>
    <lineage>
        <taxon>Eukaryota</taxon>
        <taxon>Viridiplantae</taxon>
        <taxon>Streptophyta</taxon>
        <taxon>Embryophyta</taxon>
        <taxon>Tracheophyta</taxon>
        <taxon>Spermatophyta</taxon>
        <taxon>Magnoliopsida</taxon>
        <taxon>eudicotyledons</taxon>
        <taxon>Gunneridae</taxon>
        <taxon>Pentapetalae</taxon>
        <taxon>asterids</taxon>
        <taxon>campanulids</taxon>
        <taxon>Asterales</taxon>
        <taxon>Asteraceae</taxon>
        <taxon>Carduoideae</taxon>
        <taxon>Cardueae</taxon>
        <taxon>Centaureinae</taxon>
        <taxon>Centaurea</taxon>
    </lineage>
</organism>
<comment type="caution">
    <text evidence="2">The sequence shown here is derived from an EMBL/GenBank/DDBJ whole genome shotgun (WGS) entry which is preliminary data.</text>
</comment>
<name>A0AA38WCK2_9ASTR</name>